<dbReference type="InterPro" id="IPR008978">
    <property type="entry name" value="HSP20-like_chaperone"/>
</dbReference>
<dbReference type="AlphaFoldDB" id="A0A327KVX2"/>
<dbReference type="SUPFAM" id="SSF49764">
    <property type="entry name" value="HSP20-like chaperones"/>
    <property type="match status" value="1"/>
</dbReference>
<reference evidence="4 5" key="1">
    <citation type="submission" date="2017-07" db="EMBL/GenBank/DDBJ databases">
        <title>Draft Genome Sequences of Select Purple Nonsulfur Bacteria.</title>
        <authorList>
            <person name="Lasarre B."/>
            <person name="Mckinlay J.B."/>
        </authorList>
    </citation>
    <scope>NUCLEOTIDE SEQUENCE [LARGE SCALE GENOMIC DNA]</scope>
    <source>
        <strain evidence="4 5">DSM 11907</strain>
    </source>
</reference>
<keyword evidence="5" id="KW-1185">Reference proteome</keyword>
<organism evidence="4 5">
    <name type="scientific">Rhodoplanes elegans</name>
    <dbReference type="NCBI Taxonomy" id="29408"/>
    <lineage>
        <taxon>Bacteria</taxon>
        <taxon>Pseudomonadati</taxon>
        <taxon>Pseudomonadota</taxon>
        <taxon>Alphaproteobacteria</taxon>
        <taxon>Hyphomicrobiales</taxon>
        <taxon>Nitrobacteraceae</taxon>
        <taxon>Rhodoplanes</taxon>
    </lineage>
</organism>
<evidence type="ECO:0000256" key="2">
    <source>
        <dbReference type="RuleBase" id="RU003616"/>
    </source>
</evidence>
<name>A0A327KVX2_9BRAD</name>
<evidence type="ECO:0000259" key="3">
    <source>
        <dbReference type="PROSITE" id="PS01031"/>
    </source>
</evidence>
<sequence length="138" mass="15165">MALGDIERWMWADACDLLARAERLHRQFFTPLAVEGAIGWSPPVDLYETESEFIALIALPGVAPGDVEIRLLGRTLEVRGHRRLPALVRGAAIHRLEIPQGRFLLRFTLPEAAAALAARGFEDGCLLLRLAKSAQGAK</sequence>
<evidence type="ECO:0000313" key="5">
    <source>
        <dbReference type="Proteomes" id="UP000248863"/>
    </source>
</evidence>
<dbReference type="InterPro" id="IPR002068">
    <property type="entry name" value="A-crystallin/Hsp20_dom"/>
</dbReference>
<dbReference type="CDD" id="cd06464">
    <property type="entry name" value="ACD_sHsps-like"/>
    <property type="match status" value="1"/>
</dbReference>
<dbReference type="Proteomes" id="UP000248863">
    <property type="component" value="Unassembled WGS sequence"/>
</dbReference>
<comment type="similarity">
    <text evidence="1 2">Belongs to the small heat shock protein (HSP20) family.</text>
</comment>
<dbReference type="OrthoDB" id="9792695at2"/>
<dbReference type="PROSITE" id="PS01031">
    <property type="entry name" value="SHSP"/>
    <property type="match status" value="1"/>
</dbReference>
<dbReference type="Pfam" id="PF00011">
    <property type="entry name" value="HSP20"/>
    <property type="match status" value="1"/>
</dbReference>
<feature type="domain" description="SHSP" evidence="3">
    <location>
        <begin position="35"/>
        <end position="138"/>
    </location>
</feature>
<gene>
    <name evidence="4" type="ORF">CH338_00180</name>
</gene>
<dbReference type="Gene3D" id="2.60.40.790">
    <property type="match status" value="1"/>
</dbReference>
<proteinExistence type="inferred from homology"/>
<protein>
    <recommendedName>
        <fullName evidence="3">SHSP domain-containing protein</fullName>
    </recommendedName>
</protein>
<evidence type="ECO:0000256" key="1">
    <source>
        <dbReference type="PROSITE-ProRule" id="PRU00285"/>
    </source>
</evidence>
<dbReference type="RefSeq" id="WP_111355023.1">
    <property type="nucleotide sequence ID" value="NZ_NHSK01000156.1"/>
</dbReference>
<dbReference type="EMBL" id="NPEU01000001">
    <property type="protein sequence ID" value="RAI42357.1"/>
    <property type="molecule type" value="Genomic_DNA"/>
</dbReference>
<comment type="caution">
    <text evidence="4">The sequence shown here is derived from an EMBL/GenBank/DDBJ whole genome shotgun (WGS) entry which is preliminary data.</text>
</comment>
<evidence type="ECO:0000313" key="4">
    <source>
        <dbReference type="EMBL" id="RAI42357.1"/>
    </source>
</evidence>
<accession>A0A327KVX2</accession>